<organism evidence="2 3">
    <name type="scientific">Olea europaea subsp. europaea</name>
    <dbReference type="NCBI Taxonomy" id="158383"/>
    <lineage>
        <taxon>Eukaryota</taxon>
        <taxon>Viridiplantae</taxon>
        <taxon>Streptophyta</taxon>
        <taxon>Embryophyta</taxon>
        <taxon>Tracheophyta</taxon>
        <taxon>Spermatophyta</taxon>
        <taxon>Magnoliopsida</taxon>
        <taxon>eudicotyledons</taxon>
        <taxon>Gunneridae</taxon>
        <taxon>Pentapetalae</taxon>
        <taxon>asterids</taxon>
        <taxon>lamiids</taxon>
        <taxon>Lamiales</taxon>
        <taxon>Oleaceae</taxon>
        <taxon>Oleeae</taxon>
        <taxon>Olea</taxon>
    </lineage>
</organism>
<evidence type="ECO:0000256" key="1">
    <source>
        <dbReference type="SAM" id="MobiDB-lite"/>
    </source>
</evidence>
<accession>A0A8S0PYM6</accession>
<name>A0A8S0PYM6_OLEEU</name>
<dbReference type="EMBL" id="CACTIH010000347">
    <property type="protein sequence ID" value="CAA2959820.1"/>
    <property type="molecule type" value="Genomic_DNA"/>
</dbReference>
<dbReference type="AlphaFoldDB" id="A0A8S0PYM6"/>
<keyword evidence="3" id="KW-1185">Reference proteome</keyword>
<evidence type="ECO:0000313" key="2">
    <source>
        <dbReference type="EMBL" id="CAA2959820.1"/>
    </source>
</evidence>
<comment type="caution">
    <text evidence="2">The sequence shown here is derived from an EMBL/GenBank/DDBJ whole genome shotgun (WGS) entry which is preliminary data.</text>
</comment>
<gene>
    <name evidence="2" type="ORF">OLEA9_A084756</name>
</gene>
<reference evidence="2 3" key="1">
    <citation type="submission" date="2019-12" db="EMBL/GenBank/DDBJ databases">
        <authorList>
            <person name="Alioto T."/>
            <person name="Alioto T."/>
            <person name="Gomez Garrido J."/>
        </authorList>
    </citation>
    <scope>NUCLEOTIDE SEQUENCE [LARGE SCALE GENOMIC DNA]</scope>
</reference>
<sequence length="63" mass="6690">WLQSSSPKTTISFGRHKSSLTCVATVCLDTLMEPSLPPPTITNPDAVSSTSASIEIPNPKFNS</sequence>
<protein>
    <submittedName>
        <fullName evidence="2">Uncharacterized protein</fullName>
    </submittedName>
</protein>
<feature type="non-terminal residue" evidence="2">
    <location>
        <position position="1"/>
    </location>
</feature>
<proteinExistence type="predicted"/>
<evidence type="ECO:0000313" key="3">
    <source>
        <dbReference type="Proteomes" id="UP000594638"/>
    </source>
</evidence>
<feature type="region of interest" description="Disordered" evidence="1">
    <location>
        <begin position="35"/>
        <end position="63"/>
    </location>
</feature>
<dbReference type="Gramene" id="OE9A084756T1">
    <property type="protein sequence ID" value="OE9A084756C1"/>
    <property type="gene ID" value="OE9A084756"/>
</dbReference>
<dbReference type="Proteomes" id="UP000594638">
    <property type="component" value="Unassembled WGS sequence"/>
</dbReference>
<feature type="compositionally biased region" description="Polar residues" evidence="1">
    <location>
        <begin position="42"/>
        <end position="53"/>
    </location>
</feature>